<dbReference type="InterPro" id="IPR036196">
    <property type="entry name" value="Ptyr_pPase_sf"/>
</dbReference>
<dbReference type="CDD" id="cd16343">
    <property type="entry name" value="LMWPTP"/>
    <property type="match status" value="1"/>
</dbReference>
<comment type="similarity">
    <text evidence="1">Belongs to the low molecular weight phosphotyrosine protein phosphatase family.</text>
</comment>
<dbReference type="SUPFAM" id="SSF52788">
    <property type="entry name" value="Phosphotyrosine protein phosphatases I"/>
    <property type="match status" value="1"/>
</dbReference>
<dbReference type="EC" id="3.1.3.48" evidence="2"/>
<evidence type="ECO:0000256" key="1">
    <source>
        <dbReference type="ARBA" id="ARBA00011063"/>
    </source>
</evidence>
<reference evidence="7 8" key="1">
    <citation type="submission" date="2019-03" db="EMBL/GenBank/DDBJ databases">
        <title>The complete genome sequence of Neokomagataea sp. Jb2 NBRC113641.</title>
        <authorList>
            <person name="Chua K.-O."/>
            <person name="Chan K.-G."/>
            <person name="See-Too W.-S."/>
        </authorList>
    </citation>
    <scope>NUCLEOTIDE SEQUENCE [LARGE SCALE GENOMIC DNA]</scope>
    <source>
        <strain evidence="7 8">Jb2</strain>
    </source>
</reference>
<comment type="caution">
    <text evidence="7">The sequence shown here is derived from an EMBL/GenBank/DDBJ whole genome shotgun (WGS) entry which is preliminary data.</text>
</comment>
<keyword evidence="3" id="KW-0378">Hydrolase</keyword>
<evidence type="ECO:0000256" key="4">
    <source>
        <dbReference type="ARBA" id="ARBA00022912"/>
    </source>
</evidence>
<dbReference type="EMBL" id="SORZ01000001">
    <property type="protein sequence ID" value="TPW35975.1"/>
    <property type="molecule type" value="Genomic_DNA"/>
</dbReference>
<feature type="active site" evidence="5">
    <location>
        <position position="17"/>
    </location>
</feature>
<evidence type="ECO:0000313" key="8">
    <source>
        <dbReference type="Proteomes" id="UP000315037"/>
    </source>
</evidence>
<keyword evidence="8" id="KW-1185">Reference proteome</keyword>
<keyword evidence="4" id="KW-0904">Protein phosphatase</keyword>
<dbReference type="AlphaFoldDB" id="A0A506URJ5"/>
<evidence type="ECO:0000256" key="2">
    <source>
        <dbReference type="ARBA" id="ARBA00013064"/>
    </source>
</evidence>
<organism evidence="7 8">
    <name type="scientific">Oecophyllibacter saccharovorans</name>
    <dbReference type="NCBI Taxonomy" id="2558360"/>
    <lineage>
        <taxon>Bacteria</taxon>
        <taxon>Pseudomonadati</taxon>
        <taxon>Pseudomonadota</taxon>
        <taxon>Alphaproteobacteria</taxon>
        <taxon>Acetobacterales</taxon>
        <taxon>Acetobacteraceae</taxon>
        <taxon>Oecophyllibacter</taxon>
    </lineage>
</organism>
<dbReference type="InterPro" id="IPR017867">
    <property type="entry name" value="Tyr_phospatase_low_mol_wt"/>
</dbReference>
<name>A0A506URJ5_9PROT</name>
<sequence>MTSSPSFLFVCTGNICRSPLAELAMRQEAERRGLSLDIDSAGTGNWHVGAPPDHRSRAIAEKHGLTTSGQHARQVKPEDFDRFTHIIALDRSHFKALKRLKPAHSQAELVLMLDDVPGRKGDDVADPYYGTPEDFETTWQDVTAGCAALARKVLD</sequence>
<dbReference type="PANTHER" id="PTHR11717:SF7">
    <property type="entry name" value="LOW MOLECULAR WEIGHT PHOSPHOTYROSINE PROTEIN PHOSPHATASE"/>
    <property type="match status" value="1"/>
</dbReference>
<evidence type="ECO:0000313" key="7">
    <source>
        <dbReference type="EMBL" id="TPW35975.1"/>
    </source>
</evidence>
<feature type="domain" description="Phosphotyrosine protein phosphatase I" evidence="6">
    <location>
        <begin position="5"/>
        <end position="152"/>
    </location>
</feature>
<evidence type="ECO:0000259" key="6">
    <source>
        <dbReference type="SMART" id="SM00226"/>
    </source>
</evidence>
<dbReference type="Pfam" id="PF01451">
    <property type="entry name" value="LMWPc"/>
    <property type="match status" value="1"/>
</dbReference>
<accession>A0A506URJ5</accession>
<proteinExistence type="inferred from homology"/>
<dbReference type="InterPro" id="IPR023485">
    <property type="entry name" value="Ptyr_pPase"/>
</dbReference>
<dbReference type="RefSeq" id="WP_165600342.1">
    <property type="nucleotide sequence ID" value="NZ_SORZ01000001.1"/>
</dbReference>
<feature type="active site" description="Nucleophile" evidence="5">
    <location>
        <position position="11"/>
    </location>
</feature>
<dbReference type="InterPro" id="IPR050438">
    <property type="entry name" value="LMW_PTPase"/>
</dbReference>
<feature type="active site" description="Proton donor" evidence="5">
    <location>
        <position position="126"/>
    </location>
</feature>
<evidence type="ECO:0000256" key="5">
    <source>
        <dbReference type="PIRSR" id="PIRSR617867-1"/>
    </source>
</evidence>
<dbReference type="PANTHER" id="PTHR11717">
    <property type="entry name" value="LOW MOLECULAR WEIGHT PROTEIN TYROSINE PHOSPHATASE"/>
    <property type="match status" value="1"/>
</dbReference>
<evidence type="ECO:0000256" key="3">
    <source>
        <dbReference type="ARBA" id="ARBA00022801"/>
    </source>
</evidence>
<protein>
    <recommendedName>
        <fullName evidence="2">protein-tyrosine-phosphatase</fullName>
        <ecNumber evidence="2">3.1.3.48</ecNumber>
    </recommendedName>
</protein>
<gene>
    <name evidence="7" type="ORF">E3202_03405</name>
</gene>
<dbReference type="GO" id="GO:0004725">
    <property type="term" value="F:protein tyrosine phosphatase activity"/>
    <property type="evidence" value="ECO:0007669"/>
    <property type="project" value="UniProtKB-EC"/>
</dbReference>
<dbReference type="Gene3D" id="3.40.50.2300">
    <property type="match status" value="1"/>
</dbReference>
<dbReference type="PRINTS" id="PR00719">
    <property type="entry name" value="LMWPTPASE"/>
</dbReference>
<dbReference type="SMART" id="SM00226">
    <property type="entry name" value="LMWPc"/>
    <property type="match status" value="1"/>
</dbReference>
<dbReference type="Proteomes" id="UP000315037">
    <property type="component" value="Unassembled WGS sequence"/>
</dbReference>